<evidence type="ECO:0000313" key="1">
    <source>
        <dbReference type="EMBL" id="WTZ13904.1"/>
    </source>
</evidence>
<gene>
    <name evidence="1" type="ORF">OG699_41625</name>
</gene>
<protein>
    <submittedName>
        <fullName evidence="1">Uncharacterized protein</fullName>
    </submittedName>
</protein>
<reference evidence="1" key="1">
    <citation type="submission" date="2022-10" db="EMBL/GenBank/DDBJ databases">
        <title>The complete genomes of actinobacterial strains from the NBC collection.</title>
        <authorList>
            <person name="Joergensen T.S."/>
            <person name="Alvarez Arevalo M."/>
            <person name="Sterndorff E.B."/>
            <person name="Faurdal D."/>
            <person name="Vuksanovic O."/>
            <person name="Mourched A.-S."/>
            <person name="Charusanti P."/>
            <person name="Shaw S."/>
            <person name="Blin K."/>
            <person name="Weber T."/>
        </authorList>
    </citation>
    <scope>NUCLEOTIDE SEQUENCE</scope>
    <source>
        <strain evidence="1">NBC_01393</strain>
    </source>
</reference>
<accession>A0AAU3IBX0</accession>
<organism evidence="1">
    <name type="scientific">Streptomyces sp. NBC_01393</name>
    <dbReference type="NCBI Taxonomy" id="2903851"/>
    <lineage>
        <taxon>Bacteria</taxon>
        <taxon>Bacillati</taxon>
        <taxon>Actinomycetota</taxon>
        <taxon>Actinomycetes</taxon>
        <taxon>Kitasatosporales</taxon>
        <taxon>Streptomycetaceae</taxon>
        <taxon>Streptomyces</taxon>
    </lineage>
</organism>
<name>A0AAU3IBX0_9ACTN</name>
<proteinExistence type="predicted"/>
<sequence length="212" mass="23366">MLSTACPTVIIVLGNPWFEIDDPDDELGFDAAELAFATALREQANSWDVPYAHSWVGRPEDDASLLALVGLSDNHRRVSLIDIGVHLVGSSVRGDRLHNQLYFLPDQPTSLAMEAVGSPQELAEHTATWFETLLRKPIVRHEWEHSGQVYASRYLFADTGEGLVQSYDQTLAPSGQAEDLIDAGHVHGRGWIQTSGLDRPDRIVNIRGEATA</sequence>
<dbReference type="EMBL" id="CP109546">
    <property type="protein sequence ID" value="WTZ13904.1"/>
    <property type="molecule type" value="Genomic_DNA"/>
</dbReference>
<dbReference type="AlphaFoldDB" id="A0AAU3IBX0"/>